<evidence type="ECO:0000256" key="9">
    <source>
        <dbReference type="PIRSR" id="PIRSR600715-1"/>
    </source>
</evidence>
<sequence>MNLGNSWLVLLSAVIAFAVTALLGKWMVPLLHRINFGQTIREEGPKWHKKKNGTPTMGGFLFIIGIFLAAAVCLPLYYSQAGQDPYLRSQSLTKAVGGLLMALGFGLVGFLDDYIKVVKKRNLGLNVKQKLVLQFLVAGAYLLSLGLSGAGTSTLIPFVGSVDFGPAFWILSAIGIVAIVNAVNFTDGIDGLNASVTFFVAVTFMILSGIMYLFGMSIAAAAVAGGCLGFLVWNFNPAKVFMGDTGSLFLGGIVCALGFGVNLPVLIIPVGIIYICEILSVVIQVTYFKLTHGKRIFKMTPIHHHFEMCGWSEVKICVVFSAVTAVFGALSVFGLLYGF</sequence>
<dbReference type="InterPro" id="IPR003524">
    <property type="entry name" value="PNAcMuramoyl-5peptid_Trfase"/>
</dbReference>
<gene>
    <name evidence="7" type="primary">mraY</name>
    <name evidence="10" type="ORF">IAB89_00425</name>
</gene>
<dbReference type="GO" id="GO:0051301">
    <property type="term" value="P:cell division"/>
    <property type="evidence" value="ECO:0007669"/>
    <property type="project" value="UniProtKB-KW"/>
</dbReference>
<feature type="transmembrane region" description="Helical" evidence="7">
    <location>
        <begin position="6"/>
        <end position="28"/>
    </location>
</feature>
<dbReference type="Pfam" id="PF10555">
    <property type="entry name" value="MraY_sig1"/>
    <property type="match status" value="1"/>
</dbReference>
<dbReference type="GO" id="GO:0046872">
    <property type="term" value="F:metal ion binding"/>
    <property type="evidence" value="ECO:0007669"/>
    <property type="project" value="UniProtKB-KW"/>
</dbReference>
<feature type="transmembrane region" description="Helical" evidence="7">
    <location>
        <begin position="192"/>
        <end position="212"/>
    </location>
</feature>
<comment type="caution">
    <text evidence="10">The sequence shown here is derived from an EMBL/GenBank/DDBJ whole genome shotgun (WGS) entry which is preliminary data.</text>
</comment>
<feature type="transmembrane region" description="Helical" evidence="7">
    <location>
        <begin position="316"/>
        <end position="337"/>
    </location>
</feature>
<dbReference type="AlphaFoldDB" id="A0A9D1AL92"/>
<dbReference type="PANTHER" id="PTHR22926">
    <property type="entry name" value="PHOSPHO-N-ACETYLMURAMOYL-PENTAPEPTIDE-TRANSFERASE"/>
    <property type="match status" value="1"/>
</dbReference>
<feature type="transmembrane region" description="Helical" evidence="7">
    <location>
        <begin position="91"/>
        <end position="111"/>
    </location>
</feature>
<protein>
    <recommendedName>
        <fullName evidence="7 8">Phospho-N-acetylmuramoyl-pentapeptide-transferase</fullName>
        <ecNumber evidence="7 8">2.7.8.13</ecNumber>
    </recommendedName>
    <alternativeName>
        <fullName evidence="7">UDP-MurNAc-pentapeptide phosphotransferase</fullName>
    </alternativeName>
</protein>
<keyword evidence="7" id="KW-0961">Cell wall biogenesis/degradation</keyword>
<keyword evidence="7" id="KW-0133">Cell shape</keyword>
<dbReference type="EMBL" id="DVGZ01000004">
    <property type="protein sequence ID" value="HIR46115.1"/>
    <property type="molecule type" value="Genomic_DNA"/>
</dbReference>
<evidence type="ECO:0000256" key="7">
    <source>
        <dbReference type="HAMAP-Rule" id="MF_00038"/>
    </source>
</evidence>
<dbReference type="Proteomes" id="UP000824242">
    <property type="component" value="Unassembled WGS sequence"/>
</dbReference>
<comment type="subcellular location">
    <subcellularLocation>
        <location evidence="7">Cell membrane</location>
        <topology evidence="7">Multi-pass membrane protein</topology>
    </subcellularLocation>
    <subcellularLocation>
        <location evidence="1">Membrane</location>
        <topology evidence="1">Multi-pass membrane protein</topology>
    </subcellularLocation>
</comment>
<organism evidence="10 11">
    <name type="scientific">Candidatus Caccousia avicola</name>
    <dbReference type="NCBI Taxonomy" id="2840721"/>
    <lineage>
        <taxon>Bacteria</taxon>
        <taxon>Bacillati</taxon>
        <taxon>Bacillota</taxon>
        <taxon>Clostridia</taxon>
        <taxon>Eubacteriales</taxon>
        <taxon>Oscillospiraceae</taxon>
        <taxon>Oscillospiraceae incertae sedis</taxon>
        <taxon>Candidatus Caccousia</taxon>
    </lineage>
</organism>
<dbReference type="PROSITE" id="PS01348">
    <property type="entry name" value="MRAY_2"/>
    <property type="match status" value="1"/>
</dbReference>
<keyword evidence="7" id="KW-1003">Cell membrane</keyword>
<dbReference type="CDD" id="cd06852">
    <property type="entry name" value="GT_MraY"/>
    <property type="match status" value="1"/>
</dbReference>
<dbReference type="GO" id="GO:0008963">
    <property type="term" value="F:phospho-N-acetylmuramoyl-pentapeptide-transferase activity"/>
    <property type="evidence" value="ECO:0007669"/>
    <property type="project" value="UniProtKB-UniRule"/>
</dbReference>
<keyword evidence="7 9" id="KW-0460">Magnesium</keyword>
<dbReference type="InterPro" id="IPR018480">
    <property type="entry name" value="PNAcMuramoyl-5peptid_Trfase_CS"/>
</dbReference>
<comment type="pathway">
    <text evidence="7">Cell wall biogenesis; peptidoglycan biosynthesis.</text>
</comment>
<dbReference type="InterPro" id="IPR000715">
    <property type="entry name" value="Glycosyl_transferase_4"/>
</dbReference>
<evidence type="ECO:0000313" key="11">
    <source>
        <dbReference type="Proteomes" id="UP000824242"/>
    </source>
</evidence>
<feature type="binding site" evidence="9">
    <location>
        <position position="244"/>
    </location>
    <ligand>
        <name>Mg(2+)</name>
        <dbReference type="ChEBI" id="CHEBI:18420"/>
    </ligand>
</feature>
<dbReference type="NCBIfam" id="TIGR00445">
    <property type="entry name" value="mraY"/>
    <property type="match status" value="1"/>
</dbReference>
<reference evidence="10" key="2">
    <citation type="journal article" date="2021" name="PeerJ">
        <title>Extensive microbial diversity within the chicken gut microbiome revealed by metagenomics and culture.</title>
        <authorList>
            <person name="Gilroy R."/>
            <person name="Ravi A."/>
            <person name="Getino M."/>
            <person name="Pursley I."/>
            <person name="Horton D.L."/>
            <person name="Alikhan N.F."/>
            <person name="Baker D."/>
            <person name="Gharbi K."/>
            <person name="Hall N."/>
            <person name="Watson M."/>
            <person name="Adriaenssens E.M."/>
            <person name="Foster-Nyarko E."/>
            <person name="Jarju S."/>
            <person name="Secka A."/>
            <person name="Antonio M."/>
            <person name="Oren A."/>
            <person name="Chaudhuri R.R."/>
            <person name="La Ragione R."/>
            <person name="Hildebrand F."/>
            <person name="Pallen M.J."/>
        </authorList>
    </citation>
    <scope>NUCLEOTIDE SEQUENCE</scope>
    <source>
        <strain evidence="10">ChiSxjej1B13-7958</strain>
    </source>
</reference>
<evidence type="ECO:0000256" key="5">
    <source>
        <dbReference type="ARBA" id="ARBA00022989"/>
    </source>
</evidence>
<keyword evidence="5 7" id="KW-1133">Transmembrane helix</keyword>
<keyword evidence="7" id="KW-0132">Cell division</keyword>
<feature type="transmembrane region" description="Helical" evidence="7">
    <location>
        <begin position="272"/>
        <end position="290"/>
    </location>
</feature>
<comment type="cofactor">
    <cofactor evidence="7 9">
        <name>Mg(2+)</name>
        <dbReference type="ChEBI" id="CHEBI:18420"/>
    </cofactor>
</comment>
<dbReference type="PANTHER" id="PTHR22926:SF5">
    <property type="entry name" value="PHOSPHO-N-ACETYLMURAMOYL-PENTAPEPTIDE-TRANSFERASE HOMOLOG"/>
    <property type="match status" value="1"/>
</dbReference>
<evidence type="ECO:0000256" key="2">
    <source>
        <dbReference type="ARBA" id="ARBA00005583"/>
    </source>
</evidence>
<feature type="transmembrane region" description="Helical" evidence="7">
    <location>
        <begin position="248"/>
        <end position="266"/>
    </location>
</feature>
<evidence type="ECO:0000256" key="3">
    <source>
        <dbReference type="ARBA" id="ARBA00022679"/>
    </source>
</evidence>
<dbReference type="EC" id="2.7.8.13" evidence="7 8"/>
<dbReference type="GO" id="GO:0005886">
    <property type="term" value="C:plasma membrane"/>
    <property type="evidence" value="ECO:0007669"/>
    <property type="project" value="UniProtKB-SubCell"/>
</dbReference>
<name>A0A9D1AL92_9FIRM</name>
<proteinExistence type="inferred from homology"/>
<dbReference type="HAMAP" id="MF_00038">
    <property type="entry name" value="MraY"/>
    <property type="match status" value="1"/>
</dbReference>
<feature type="transmembrane region" description="Helical" evidence="7">
    <location>
        <begin position="59"/>
        <end position="79"/>
    </location>
</feature>
<evidence type="ECO:0000256" key="8">
    <source>
        <dbReference type="NCBIfam" id="TIGR00445"/>
    </source>
</evidence>
<feature type="transmembrane region" description="Helical" evidence="7">
    <location>
        <begin position="218"/>
        <end position="236"/>
    </location>
</feature>
<evidence type="ECO:0000313" key="10">
    <source>
        <dbReference type="EMBL" id="HIR46115.1"/>
    </source>
</evidence>
<keyword evidence="7" id="KW-0131">Cell cycle</keyword>
<keyword evidence="7 9" id="KW-0479">Metal-binding</keyword>
<feature type="transmembrane region" description="Helical" evidence="7">
    <location>
        <begin position="166"/>
        <end position="185"/>
    </location>
</feature>
<feature type="transmembrane region" description="Helical" evidence="7">
    <location>
        <begin position="131"/>
        <end position="160"/>
    </location>
</feature>
<keyword evidence="6 7" id="KW-0472">Membrane</keyword>
<comment type="similarity">
    <text evidence="2 7">Belongs to the glycosyltransferase 4 family. MraY subfamily.</text>
</comment>
<evidence type="ECO:0000256" key="1">
    <source>
        <dbReference type="ARBA" id="ARBA00004141"/>
    </source>
</evidence>
<dbReference type="GO" id="GO:0008360">
    <property type="term" value="P:regulation of cell shape"/>
    <property type="evidence" value="ECO:0007669"/>
    <property type="project" value="UniProtKB-KW"/>
</dbReference>
<reference evidence="10" key="1">
    <citation type="submission" date="2020-10" db="EMBL/GenBank/DDBJ databases">
        <authorList>
            <person name="Gilroy R."/>
        </authorList>
    </citation>
    <scope>NUCLEOTIDE SEQUENCE</scope>
    <source>
        <strain evidence="10">ChiSxjej1B13-7958</strain>
    </source>
</reference>
<dbReference type="GO" id="GO:0009252">
    <property type="term" value="P:peptidoglycan biosynthetic process"/>
    <property type="evidence" value="ECO:0007669"/>
    <property type="project" value="UniProtKB-UniRule"/>
</dbReference>
<dbReference type="GO" id="GO:0071555">
    <property type="term" value="P:cell wall organization"/>
    <property type="evidence" value="ECO:0007669"/>
    <property type="project" value="UniProtKB-KW"/>
</dbReference>
<dbReference type="Pfam" id="PF00953">
    <property type="entry name" value="Glycos_transf_4"/>
    <property type="match status" value="1"/>
</dbReference>
<accession>A0A9D1AL92</accession>
<comment type="catalytic activity">
    <reaction evidence="7">
        <text>UDP-N-acetyl-alpha-D-muramoyl-L-alanyl-gamma-D-glutamyl-meso-2,6-diaminopimeloyl-D-alanyl-D-alanine + di-trans,octa-cis-undecaprenyl phosphate = di-trans,octa-cis-undecaprenyl diphospho-N-acetyl-alpha-D-muramoyl-L-alanyl-D-glutamyl-meso-2,6-diaminopimeloyl-D-alanyl-D-alanine + UMP</text>
        <dbReference type="Rhea" id="RHEA:28386"/>
        <dbReference type="ChEBI" id="CHEBI:57865"/>
        <dbReference type="ChEBI" id="CHEBI:60392"/>
        <dbReference type="ChEBI" id="CHEBI:61386"/>
        <dbReference type="ChEBI" id="CHEBI:61387"/>
        <dbReference type="EC" id="2.7.8.13"/>
    </reaction>
</comment>
<evidence type="ECO:0000256" key="4">
    <source>
        <dbReference type="ARBA" id="ARBA00022692"/>
    </source>
</evidence>
<keyword evidence="4 7" id="KW-0812">Transmembrane</keyword>
<evidence type="ECO:0000256" key="6">
    <source>
        <dbReference type="ARBA" id="ARBA00023136"/>
    </source>
</evidence>
<keyword evidence="7" id="KW-0573">Peptidoglycan synthesis</keyword>
<feature type="binding site" evidence="9">
    <location>
        <position position="184"/>
    </location>
    <ligand>
        <name>Mg(2+)</name>
        <dbReference type="ChEBI" id="CHEBI:18420"/>
    </ligand>
</feature>
<comment type="function">
    <text evidence="7">Catalyzes the initial step of the lipid cycle reactions in the biosynthesis of the cell wall peptidoglycan: transfers peptidoglycan precursor phospho-MurNAc-pentapeptide from UDP-MurNAc-pentapeptide onto the lipid carrier undecaprenyl phosphate, yielding undecaprenyl-pyrophosphoryl-MurNAc-pentapeptide, known as lipid I.</text>
</comment>
<keyword evidence="3 7" id="KW-0808">Transferase</keyword>